<gene>
    <name evidence="10" type="primary">trpA</name>
    <name evidence="10" type="ORF">D0469_17920</name>
</gene>
<dbReference type="Pfam" id="PF00290">
    <property type="entry name" value="Trp_syntA"/>
    <property type="match status" value="1"/>
</dbReference>
<evidence type="ECO:0000256" key="5">
    <source>
        <dbReference type="ARBA" id="ARBA00022822"/>
    </source>
</evidence>
<proteinExistence type="inferred from homology"/>
<evidence type="ECO:0000256" key="3">
    <source>
        <dbReference type="ARBA" id="ARBA00012043"/>
    </source>
</evidence>
<evidence type="ECO:0000256" key="4">
    <source>
        <dbReference type="ARBA" id="ARBA00022605"/>
    </source>
</evidence>
<dbReference type="GO" id="GO:0004834">
    <property type="term" value="F:tryptophan synthase activity"/>
    <property type="evidence" value="ECO:0007669"/>
    <property type="project" value="UniProtKB-EC"/>
</dbReference>
<evidence type="ECO:0000256" key="2">
    <source>
        <dbReference type="ARBA" id="ARBA00011270"/>
    </source>
</evidence>
<sequence length="263" mass="29348">MSGAQRTFLYKVKQQQERFITGYFVAGDPSVESSIQIITESVRAGLDAIEIGFPSSNPYLEGDVIKRAHARTYSAFCQDEQYSIHFLETLRKEIDVPIWIMGYYADLIRTNFYKKLASSGCMDGFVIPDLNPEEGITLKAELTRNEISVIPVVNYRMPDAELKLAVKDTNIVYCQIYKGITGEEIKDLGSLPSFYRKIRNLTDAVLMAGFGVKNQELAKEVIKSGFDGVVVGSEIVSTVETNEIDKLMVFVKQLSKVKGGKVG</sequence>
<dbReference type="UniPathway" id="UPA00035">
    <property type="reaction ID" value="UER00044"/>
</dbReference>
<keyword evidence="5" id="KW-0822">Tryptophan biosynthesis</keyword>
<evidence type="ECO:0000256" key="8">
    <source>
        <dbReference type="ARBA" id="ARBA00049047"/>
    </source>
</evidence>
<dbReference type="SUPFAM" id="SSF51366">
    <property type="entry name" value="Ribulose-phoshate binding barrel"/>
    <property type="match status" value="1"/>
</dbReference>
<keyword evidence="11" id="KW-1185">Reference proteome</keyword>
<keyword evidence="7 10" id="KW-0456">Lyase</keyword>
<comment type="subunit">
    <text evidence="2">Tetramer of two alpha and two beta chains.</text>
</comment>
<dbReference type="EC" id="4.2.1.20" evidence="3"/>
<comment type="pathway">
    <text evidence="1">Amino-acid biosynthesis; L-tryptophan biosynthesis; L-tryptophan from chorismate: step 5/5.</text>
</comment>
<dbReference type="GO" id="GO:0005829">
    <property type="term" value="C:cytosol"/>
    <property type="evidence" value="ECO:0007669"/>
    <property type="project" value="TreeGrafter"/>
</dbReference>
<evidence type="ECO:0000256" key="7">
    <source>
        <dbReference type="ARBA" id="ARBA00023239"/>
    </source>
</evidence>
<evidence type="ECO:0000256" key="6">
    <source>
        <dbReference type="ARBA" id="ARBA00023141"/>
    </source>
</evidence>
<dbReference type="InterPro" id="IPR002028">
    <property type="entry name" value="Trp_synthase_suA"/>
</dbReference>
<dbReference type="AlphaFoldDB" id="A0A372LG96"/>
<dbReference type="InterPro" id="IPR011060">
    <property type="entry name" value="RibuloseP-bd_barrel"/>
</dbReference>
<dbReference type="EMBL" id="QVTE01000054">
    <property type="protein sequence ID" value="RFU64636.1"/>
    <property type="molecule type" value="Genomic_DNA"/>
</dbReference>
<dbReference type="InterPro" id="IPR013785">
    <property type="entry name" value="Aldolase_TIM"/>
</dbReference>
<protein>
    <recommendedName>
        <fullName evidence="3">tryptophan synthase</fullName>
        <ecNumber evidence="3">4.2.1.20</ecNumber>
    </recommendedName>
</protein>
<comment type="similarity">
    <text evidence="9">Belongs to the TrpA family.</text>
</comment>
<evidence type="ECO:0000256" key="1">
    <source>
        <dbReference type="ARBA" id="ARBA00004733"/>
    </source>
</evidence>
<keyword evidence="4" id="KW-0028">Amino-acid biosynthesis</keyword>
<dbReference type="RefSeq" id="WP_117328102.1">
    <property type="nucleotide sequence ID" value="NZ_QVTE01000054.1"/>
</dbReference>
<dbReference type="PANTHER" id="PTHR43406">
    <property type="entry name" value="TRYPTOPHAN SYNTHASE, ALPHA CHAIN"/>
    <property type="match status" value="1"/>
</dbReference>
<accession>A0A372LG96</accession>
<name>A0A372LG96_9BACI</name>
<dbReference type="PANTHER" id="PTHR43406:SF1">
    <property type="entry name" value="TRYPTOPHAN SYNTHASE ALPHA CHAIN, CHLOROPLASTIC"/>
    <property type="match status" value="1"/>
</dbReference>
<dbReference type="NCBIfam" id="TIGR00262">
    <property type="entry name" value="trpA"/>
    <property type="match status" value="1"/>
</dbReference>
<evidence type="ECO:0000256" key="9">
    <source>
        <dbReference type="RuleBase" id="RU003662"/>
    </source>
</evidence>
<dbReference type="OrthoDB" id="9804578at2"/>
<dbReference type="Proteomes" id="UP000264541">
    <property type="component" value="Unassembled WGS sequence"/>
</dbReference>
<dbReference type="CDD" id="cd04724">
    <property type="entry name" value="Tryptophan_synthase_alpha"/>
    <property type="match status" value="1"/>
</dbReference>
<dbReference type="Gene3D" id="3.20.20.70">
    <property type="entry name" value="Aldolase class I"/>
    <property type="match status" value="1"/>
</dbReference>
<comment type="caution">
    <text evidence="10">The sequence shown here is derived from an EMBL/GenBank/DDBJ whole genome shotgun (WGS) entry which is preliminary data.</text>
</comment>
<organism evidence="10 11">
    <name type="scientific">Peribacillus saganii</name>
    <dbReference type="NCBI Taxonomy" id="2303992"/>
    <lineage>
        <taxon>Bacteria</taxon>
        <taxon>Bacillati</taxon>
        <taxon>Bacillota</taxon>
        <taxon>Bacilli</taxon>
        <taxon>Bacillales</taxon>
        <taxon>Bacillaceae</taxon>
        <taxon>Peribacillus</taxon>
    </lineage>
</organism>
<reference evidence="10 11" key="1">
    <citation type="submission" date="2018-08" db="EMBL/GenBank/DDBJ databases">
        <title>Bacillus chawlae sp. nov., Bacillus glennii sp. nov., and Bacillus saganii sp. nov. Isolated from the Vehicle Assembly Building at Kennedy Space Center where the Viking Spacecraft were Assembled.</title>
        <authorList>
            <person name="Seuylemezian A."/>
            <person name="Vaishampayan P."/>
        </authorList>
    </citation>
    <scope>NUCLEOTIDE SEQUENCE [LARGE SCALE GENOMIC DNA]</scope>
    <source>
        <strain evidence="10 11">V47-23a</strain>
    </source>
</reference>
<comment type="catalytic activity">
    <reaction evidence="8">
        <text>(1S,2R)-1-C-(indol-3-yl)glycerol 3-phosphate + L-serine = D-glyceraldehyde 3-phosphate + L-tryptophan + H2O</text>
        <dbReference type="Rhea" id="RHEA:10532"/>
        <dbReference type="ChEBI" id="CHEBI:15377"/>
        <dbReference type="ChEBI" id="CHEBI:33384"/>
        <dbReference type="ChEBI" id="CHEBI:57912"/>
        <dbReference type="ChEBI" id="CHEBI:58866"/>
        <dbReference type="ChEBI" id="CHEBI:59776"/>
        <dbReference type="EC" id="4.2.1.20"/>
    </reaction>
</comment>
<evidence type="ECO:0000313" key="10">
    <source>
        <dbReference type="EMBL" id="RFU64636.1"/>
    </source>
</evidence>
<keyword evidence="6" id="KW-0057">Aromatic amino acid biosynthesis</keyword>
<evidence type="ECO:0000313" key="11">
    <source>
        <dbReference type="Proteomes" id="UP000264541"/>
    </source>
</evidence>